<sequence length="215" mass="23647">MARSERGASAAAAGRGVRLPSAPSDYRFLLPTLPSGDSMEDCVFFCHGDLEKRPYRLEDFRAPLEEVGLIKAITGIGAFQMNHIWLVKMRSKDDKDALLKTGGLRVKGGFCAIIDPIQHDVTVKIHWVDFAVLNESIRQALGEFGEVLEVSNDNWTVAGFEHAISTTTVVRLKLKESVVLEDLPHLFNNGGGIVLLVAPGRAPLCLRCQMQGHIR</sequence>
<dbReference type="AlphaFoldDB" id="A0A9J6EMG6"/>
<organism evidence="1 2">
    <name type="scientific">Rhipicephalus microplus</name>
    <name type="common">Cattle tick</name>
    <name type="synonym">Boophilus microplus</name>
    <dbReference type="NCBI Taxonomy" id="6941"/>
    <lineage>
        <taxon>Eukaryota</taxon>
        <taxon>Metazoa</taxon>
        <taxon>Ecdysozoa</taxon>
        <taxon>Arthropoda</taxon>
        <taxon>Chelicerata</taxon>
        <taxon>Arachnida</taxon>
        <taxon>Acari</taxon>
        <taxon>Parasitiformes</taxon>
        <taxon>Ixodida</taxon>
        <taxon>Ixodoidea</taxon>
        <taxon>Ixodidae</taxon>
        <taxon>Rhipicephalinae</taxon>
        <taxon>Rhipicephalus</taxon>
        <taxon>Boophilus</taxon>
    </lineage>
</organism>
<name>A0A9J6EMG6_RHIMP</name>
<dbReference type="Proteomes" id="UP000821866">
    <property type="component" value="Chromosome 11"/>
</dbReference>
<evidence type="ECO:0000313" key="1">
    <source>
        <dbReference type="EMBL" id="KAH8035578.1"/>
    </source>
</evidence>
<comment type="caution">
    <text evidence="1">The sequence shown here is derived from an EMBL/GenBank/DDBJ whole genome shotgun (WGS) entry which is preliminary data.</text>
</comment>
<protein>
    <submittedName>
        <fullName evidence="1">Uncharacterized protein</fullName>
    </submittedName>
</protein>
<evidence type="ECO:0000313" key="2">
    <source>
        <dbReference type="Proteomes" id="UP000821866"/>
    </source>
</evidence>
<keyword evidence="2" id="KW-1185">Reference proteome</keyword>
<accession>A0A9J6EMG6</accession>
<gene>
    <name evidence="1" type="ORF">HPB51_007761</name>
</gene>
<proteinExistence type="predicted"/>
<dbReference type="VEuPathDB" id="VectorBase:LOC119164207"/>
<reference evidence="1" key="2">
    <citation type="submission" date="2021-09" db="EMBL/GenBank/DDBJ databases">
        <authorList>
            <person name="Jia N."/>
            <person name="Wang J."/>
            <person name="Shi W."/>
            <person name="Du L."/>
            <person name="Sun Y."/>
            <person name="Zhan W."/>
            <person name="Jiang J."/>
            <person name="Wang Q."/>
            <person name="Zhang B."/>
            <person name="Ji P."/>
            <person name="Sakyi L.B."/>
            <person name="Cui X."/>
            <person name="Yuan T."/>
            <person name="Jiang B."/>
            <person name="Yang W."/>
            <person name="Lam T.T.-Y."/>
            <person name="Chang Q."/>
            <person name="Ding S."/>
            <person name="Wang X."/>
            <person name="Zhu J."/>
            <person name="Ruan X."/>
            <person name="Zhao L."/>
            <person name="Wei J."/>
            <person name="Que T."/>
            <person name="Du C."/>
            <person name="Cheng J."/>
            <person name="Dai P."/>
            <person name="Han X."/>
            <person name="Huang E."/>
            <person name="Gao Y."/>
            <person name="Liu J."/>
            <person name="Shao H."/>
            <person name="Ye R."/>
            <person name="Li L."/>
            <person name="Wei W."/>
            <person name="Wang X."/>
            <person name="Wang C."/>
            <person name="Huo Q."/>
            <person name="Li W."/>
            <person name="Guo W."/>
            <person name="Chen H."/>
            <person name="Chen S."/>
            <person name="Zhou L."/>
            <person name="Zhou L."/>
            <person name="Ni X."/>
            <person name="Tian J."/>
            <person name="Zhou Y."/>
            <person name="Sheng Y."/>
            <person name="Liu T."/>
            <person name="Pan Y."/>
            <person name="Xia L."/>
            <person name="Li J."/>
            <person name="Zhao F."/>
            <person name="Cao W."/>
        </authorList>
    </citation>
    <scope>NUCLEOTIDE SEQUENCE</scope>
    <source>
        <strain evidence="1">Rmic-2018</strain>
        <tissue evidence="1">Larvae</tissue>
    </source>
</reference>
<dbReference type="EMBL" id="JABSTU010000003">
    <property type="protein sequence ID" value="KAH8035578.1"/>
    <property type="molecule type" value="Genomic_DNA"/>
</dbReference>
<reference evidence="1" key="1">
    <citation type="journal article" date="2020" name="Cell">
        <title>Large-Scale Comparative Analyses of Tick Genomes Elucidate Their Genetic Diversity and Vector Capacities.</title>
        <authorList>
            <consortium name="Tick Genome and Microbiome Consortium (TIGMIC)"/>
            <person name="Jia N."/>
            <person name="Wang J."/>
            <person name="Shi W."/>
            <person name="Du L."/>
            <person name="Sun Y."/>
            <person name="Zhan W."/>
            <person name="Jiang J.F."/>
            <person name="Wang Q."/>
            <person name="Zhang B."/>
            <person name="Ji P."/>
            <person name="Bell-Sakyi L."/>
            <person name="Cui X.M."/>
            <person name="Yuan T.T."/>
            <person name="Jiang B.G."/>
            <person name="Yang W.F."/>
            <person name="Lam T.T."/>
            <person name="Chang Q.C."/>
            <person name="Ding S.J."/>
            <person name="Wang X.J."/>
            <person name="Zhu J.G."/>
            <person name="Ruan X.D."/>
            <person name="Zhao L."/>
            <person name="Wei J.T."/>
            <person name="Ye R.Z."/>
            <person name="Que T.C."/>
            <person name="Du C.H."/>
            <person name="Zhou Y.H."/>
            <person name="Cheng J.X."/>
            <person name="Dai P.F."/>
            <person name="Guo W.B."/>
            <person name="Han X.H."/>
            <person name="Huang E.J."/>
            <person name="Li L.F."/>
            <person name="Wei W."/>
            <person name="Gao Y.C."/>
            <person name="Liu J.Z."/>
            <person name="Shao H.Z."/>
            <person name="Wang X."/>
            <person name="Wang C.C."/>
            <person name="Yang T.C."/>
            <person name="Huo Q.B."/>
            <person name="Li W."/>
            <person name="Chen H.Y."/>
            <person name="Chen S.E."/>
            <person name="Zhou L.G."/>
            <person name="Ni X.B."/>
            <person name="Tian J.H."/>
            <person name="Sheng Y."/>
            <person name="Liu T."/>
            <person name="Pan Y.S."/>
            <person name="Xia L.Y."/>
            <person name="Li J."/>
            <person name="Zhao F."/>
            <person name="Cao W.C."/>
        </authorList>
    </citation>
    <scope>NUCLEOTIDE SEQUENCE</scope>
    <source>
        <strain evidence="1">Rmic-2018</strain>
    </source>
</reference>